<keyword evidence="3" id="KW-1185">Reference proteome</keyword>
<protein>
    <submittedName>
        <fullName evidence="2">Uncharacterized protein</fullName>
    </submittedName>
</protein>
<comment type="caution">
    <text evidence="2">The sequence shown here is derived from an EMBL/GenBank/DDBJ whole genome shotgun (WGS) entry which is preliminary data.</text>
</comment>
<evidence type="ECO:0000256" key="1">
    <source>
        <dbReference type="SAM" id="MobiDB-lite"/>
    </source>
</evidence>
<evidence type="ECO:0000313" key="2">
    <source>
        <dbReference type="EMBL" id="GGK33732.1"/>
    </source>
</evidence>
<dbReference type="RefSeq" id="WP_189114748.1">
    <property type="nucleotide sequence ID" value="NZ_BMQC01000009.1"/>
</dbReference>
<dbReference type="AlphaFoldDB" id="A0A8J3FIS7"/>
<reference evidence="2" key="2">
    <citation type="submission" date="2020-09" db="EMBL/GenBank/DDBJ databases">
        <authorList>
            <person name="Sun Q."/>
            <person name="Ohkuma M."/>
        </authorList>
    </citation>
    <scope>NUCLEOTIDE SEQUENCE</scope>
    <source>
        <strain evidence="2">JCM 3091</strain>
    </source>
</reference>
<feature type="region of interest" description="Disordered" evidence="1">
    <location>
        <begin position="25"/>
        <end position="51"/>
    </location>
</feature>
<reference evidence="2" key="1">
    <citation type="journal article" date="2014" name="Int. J. Syst. Evol. Microbiol.">
        <title>Complete genome sequence of Corynebacterium casei LMG S-19264T (=DSM 44701T), isolated from a smear-ripened cheese.</title>
        <authorList>
            <consortium name="US DOE Joint Genome Institute (JGI-PGF)"/>
            <person name="Walter F."/>
            <person name="Albersmeier A."/>
            <person name="Kalinowski J."/>
            <person name="Ruckert C."/>
        </authorList>
    </citation>
    <scope>NUCLEOTIDE SEQUENCE</scope>
    <source>
        <strain evidence="2">JCM 3091</strain>
    </source>
</reference>
<gene>
    <name evidence="2" type="ORF">GCM10010124_27900</name>
</gene>
<name>A0A8J3FIS7_9ACTN</name>
<sequence>MDIEAYEPDLDEVLERVVPAPLGLHHAPAPMPGTHEVRGPHAADLPVETYA</sequence>
<dbReference type="Proteomes" id="UP000662200">
    <property type="component" value="Unassembled WGS sequence"/>
</dbReference>
<proteinExistence type="predicted"/>
<accession>A0A8J3FIS7</accession>
<dbReference type="EMBL" id="BMQC01000009">
    <property type="protein sequence ID" value="GGK33732.1"/>
    <property type="molecule type" value="Genomic_DNA"/>
</dbReference>
<organism evidence="2 3">
    <name type="scientific">Pilimelia terevasa</name>
    <dbReference type="NCBI Taxonomy" id="53372"/>
    <lineage>
        <taxon>Bacteria</taxon>
        <taxon>Bacillati</taxon>
        <taxon>Actinomycetota</taxon>
        <taxon>Actinomycetes</taxon>
        <taxon>Micromonosporales</taxon>
        <taxon>Micromonosporaceae</taxon>
        <taxon>Pilimelia</taxon>
    </lineage>
</organism>
<evidence type="ECO:0000313" key="3">
    <source>
        <dbReference type="Proteomes" id="UP000662200"/>
    </source>
</evidence>